<dbReference type="Proteomes" id="UP001500979">
    <property type="component" value="Unassembled WGS sequence"/>
</dbReference>
<gene>
    <name evidence="2" type="ORF">GCM10010470_01900</name>
</gene>
<keyword evidence="3" id="KW-1185">Reference proteome</keyword>
<dbReference type="RefSeq" id="WP_344677372.1">
    <property type="nucleotide sequence ID" value="NZ_BAAAUX010000001.1"/>
</dbReference>
<feature type="region of interest" description="Disordered" evidence="1">
    <location>
        <begin position="74"/>
        <end position="94"/>
    </location>
</feature>
<reference evidence="2 3" key="1">
    <citation type="journal article" date="2019" name="Int. J. Syst. Evol. Microbiol.">
        <title>The Global Catalogue of Microorganisms (GCM) 10K type strain sequencing project: providing services to taxonomists for standard genome sequencing and annotation.</title>
        <authorList>
            <consortium name="The Broad Institute Genomics Platform"/>
            <consortium name="The Broad Institute Genome Sequencing Center for Infectious Disease"/>
            <person name="Wu L."/>
            <person name="Ma J."/>
        </authorList>
    </citation>
    <scope>NUCLEOTIDE SEQUENCE [LARGE SCALE GENOMIC DNA]</scope>
    <source>
        <strain evidence="2 3">JCM 9383</strain>
    </source>
</reference>
<evidence type="ECO:0000256" key="1">
    <source>
        <dbReference type="SAM" id="MobiDB-lite"/>
    </source>
</evidence>
<feature type="compositionally biased region" description="Basic and acidic residues" evidence="1">
    <location>
        <begin position="82"/>
        <end position="93"/>
    </location>
</feature>
<feature type="compositionally biased region" description="Basic and acidic residues" evidence="1">
    <location>
        <begin position="34"/>
        <end position="48"/>
    </location>
</feature>
<evidence type="ECO:0000313" key="2">
    <source>
        <dbReference type="EMBL" id="GAA2773760.1"/>
    </source>
</evidence>
<evidence type="ECO:0000313" key="3">
    <source>
        <dbReference type="Proteomes" id="UP001500979"/>
    </source>
</evidence>
<feature type="region of interest" description="Disordered" evidence="1">
    <location>
        <begin position="34"/>
        <end position="59"/>
    </location>
</feature>
<proteinExistence type="predicted"/>
<comment type="caution">
    <text evidence="2">The sequence shown here is derived from an EMBL/GenBank/DDBJ whole genome shotgun (WGS) entry which is preliminary data.</text>
</comment>
<accession>A0ABN3V0I0</accession>
<sequence>MNDAQEWGHLVFAAIDAGSDSETAQRDARILIAQRRRERDPDRRHWGPGDELPLPPPKKVTDLDGAVWLHQKSGQGMYRMSSNDRRKYRNEPRVRRRASVVLPARLRGPVE</sequence>
<name>A0ABN3V0I0_9PSEU</name>
<organism evidence="2 3">
    <name type="scientific">Saccharopolyspora taberi</name>
    <dbReference type="NCBI Taxonomy" id="60895"/>
    <lineage>
        <taxon>Bacteria</taxon>
        <taxon>Bacillati</taxon>
        <taxon>Actinomycetota</taxon>
        <taxon>Actinomycetes</taxon>
        <taxon>Pseudonocardiales</taxon>
        <taxon>Pseudonocardiaceae</taxon>
        <taxon>Saccharopolyspora</taxon>
    </lineage>
</organism>
<protein>
    <submittedName>
        <fullName evidence="2">Uncharacterized protein</fullName>
    </submittedName>
</protein>
<dbReference type="EMBL" id="BAAAUX010000001">
    <property type="protein sequence ID" value="GAA2773760.1"/>
    <property type="molecule type" value="Genomic_DNA"/>
</dbReference>